<proteinExistence type="inferred from homology"/>
<dbReference type="PANTHER" id="PTHR32039:SF9">
    <property type="entry name" value="MAGNESIUM-CHELATASE SUBUNIT CHLI-2, CHLOROPLASTIC"/>
    <property type="match status" value="1"/>
</dbReference>
<protein>
    <recommendedName>
        <fullName evidence="4">Mg-protoporphyrin IX chelatase</fullName>
    </recommendedName>
</protein>
<evidence type="ECO:0000256" key="3">
    <source>
        <dbReference type="ARBA" id="ARBA00022840"/>
    </source>
</evidence>
<evidence type="ECO:0000313" key="7">
    <source>
        <dbReference type="EMBL" id="HCE17156.1"/>
    </source>
</evidence>
<dbReference type="EMBL" id="DPBP01000021">
    <property type="protein sequence ID" value="HCE17156.1"/>
    <property type="molecule type" value="Genomic_DNA"/>
</dbReference>
<dbReference type="PANTHER" id="PTHR32039">
    <property type="entry name" value="MAGNESIUM-CHELATASE SUBUNIT CHLI"/>
    <property type="match status" value="1"/>
</dbReference>
<dbReference type="Proteomes" id="UP000264141">
    <property type="component" value="Unassembled WGS sequence"/>
</dbReference>
<dbReference type="InterPro" id="IPR027417">
    <property type="entry name" value="P-loop_NTPase"/>
</dbReference>
<dbReference type="GO" id="GO:0005524">
    <property type="term" value="F:ATP binding"/>
    <property type="evidence" value="ECO:0007669"/>
    <property type="project" value="UniProtKB-KW"/>
</dbReference>
<gene>
    <name evidence="7" type="ORF">DEQ80_04790</name>
</gene>
<dbReference type="Pfam" id="PF17863">
    <property type="entry name" value="AAA_lid_2"/>
    <property type="match status" value="1"/>
</dbReference>
<dbReference type="RefSeq" id="WP_062189349.1">
    <property type="nucleotide sequence ID" value="NZ_DF967965.1"/>
</dbReference>
<evidence type="ECO:0000256" key="5">
    <source>
        <dbReference type="SAM" id="MobiDB-lite"/>
    </source>
</evidence>
<dbReference type="OrthoDB" id="9775079at2"/>
<dbReference type="SUPFAM" id="SSF52540">
    <property type="entry name" value="P-loop containing nucleoside triphosphate hydrolases"/>
    <property type="match status" value="1"/>
</dbReference>
<comment type="caution">
    <text evidence="7">The sequence shown here is derived from an EMBL/GenBank/DDBJ whole genome shotgun (WGS) entry which is preliminary data.</text>
</comment>
<dbReference type="STRING" id="229919.GCA_001050195_00453"/>
<evidence type="ECO:0000259" key="6">
    <source>
        <dbReference type="SMART" id="SM00382"/>
    </source>
</evidence>
<evidence type="ECO:0000256" key="4">
    <source>
        <dbReference type="ARBA" id="ARBA00030759"/>
    </source>
</evidence>
<comment type="similarity">
    <text evidence="1">Belongs to the Mg-chelatase subunits D/I family.</text>
</comment>
<accession>A0A3D1JHR1</accession>
<organism evidence="7 8">
    <name type="scientific">Anaerolinea thermolimosa</name>
    <dbReference type="NCBI Taxonomy" id="229919"/>
    <lineage>
        <taxon>Bacteria</taxon>
        <taxon>Bacillati</taxon>
        <taxon>Chloroflexota</taxon>
        <taxon>Anaerolineae</taxon>
        <taxon>Anaerolineales</taxon>
        <taxon>Anaerolineaceae</taxon>
        <taxon>Anaerolinea</taxon>
    </lineage>
</organism>
<dbReference type="SMART" id="SM00382">
    <property type="entry name" value="AAA"/>
    <property type="match status" value="1"/>
</dbReference>
<sequence length="365" mass="40299">MLPIYPFTAIVGQERMRRALVLNAIDPRIGGVLIRGERGTAKSTAARALAALLPLVRVVSDCRFGCDPDTPANWCTECRERAERGEQLPVATRQIPFINLPVSATEDRVVGTLDIEAAIQRGERHFEPGVLAAANRGLLYIDEVNLLDDHVVDVLLDAAAMGMNIIEREGISFSHPARFILVGTMNPEEGDLRPQLLDRFALSVEIHGIRDARERVIIMERNLAFERDPAGFVAEWQPKERELSQKIEAARKLLDEVTYTSRDLLSIASLTASLGVDGHRPDLVILKAARAQAAFEGRTAITPRDIALAAELALPHRLKHTPFQQASTTMEELAERLDQLQGGSTQGEPQEVRTSGQEESDQKKT</sequence>
<evidence type="ECO:0000256" key="2">
    <source>
        <dbReference type="ARBA" id="ARBA00022741"/>
    </source>
</evidence>
<feature type="domain" description="AAA+ ATPase" evidence="6">
    <location>
        <begin position="28"/>
        <end position="210"/>
    </location>
</feature>
<feature type="region of interest" description="Disordered" evidence="5">
    <location>
        <begin position="336"/>
        <end position="365"/>
    </location>
</feature>
<dbReference type="InterPro" id="IPR000523">
    <property type="entry name" value="Mg_chelatse_chII-like_cat_dom"/>
</dbReference>
<evidence type="ECO:0000256" key="1">
    <source>
        <dbReference type="ARBA" id="ARBA00005799"/>
    </source>
</evidence>
<dbReference type="InterPro" id="IPR003593">
    <property type="entry name" value="AAA+_ATPase"/>
</dbReference>
<dbReference type="Gene3D" id="1.10.8.80">
    <property type="entry name" value="Magnesium chelatase subunit I, C-Terminal domain"/>
    <property type="match status" value="1"/>
</dbReference>
<keyword evidence="3" id="KW-0067">ATP-binding</keyword>
<name>A0A3D1JHR1_9CHLR</name>
<dbReference type="Gene3D" id="3.40.50.300">
    <property type="entry name" value="P-loop containing nucleotide triphosphate hydrolases"/>
    <property type="match status" value="1"/>
</dbReference>
<dbReference type="InterPro" id="IPR041628">
    <property type="entry name" value="ChlI/MoxR_AAA_lid"/>
</dbReference>
<dbReference type="InterPro" id="IPR045006">
    <property type="entry name" value="CHLI-like"/>
</dbReference>
<feature type="compositionally biased region" description="Polar residues" evidence="5">
    <location>
        <begin position="341"/>
        <end position="357"/>
    </location>
</feature>
<evidence type="ECO:0000313" key="8">
    <source>
        <dbReference type="Proteomes" id="UP000264141"/>
    </source>
</evidence>
<dbReference type="AlphaFoldDB" id="A0A3D1JHR1"/>
<reference evidence="7 8" key="1">
    <citation type="journal article" date="2018" name="Nat. Biotechnol.">
        <title>A standardized bacterial taxonomy based on genome phylogeny substantially revises the tree of life.</title>
        <authorList>
            <person name="Parks D.H."/>
            <person name="Chuvochina M."/>
            <person name="Waite D.W."/>
            <person name="Rinke C."/>
            <person name="Skarshewski A."/>
            <person name="Chaumeil P.A."/>
            <person name="Hugenholtz P."/>
        </authorList>
    </citation>
    <scope>NUCLEOTIDE SEQUENCE [LARGE SCALE GENOMIC DNA]</scope>
    <source>
        <strain evidence="7">UBA8781</strain>
    </source>
</reference>
<dbReference type="Pfam" id="PF01078">
    <property type="entry name" value="Mg_chelatase"/>
    <property type="match status" value="1"/>
</dbReference>
<keyword evidence="2" id="KW-0547">Nucleotide-binding</keyword>